<dbReference type="InterPro" id="IPR049326">
    <property type="entry name" value="Rhodopsin_dom_fungi"/>
</dbReference>
<evidence type="ECO:0000259" key="8">
    <source>
        <dbReference type="Pfam" id="PF20684"/>
    </source>
</evidence>
<evidence type="ECO:0000256" key="7">
    <source>
        <dbReference type="SAM" id="Phobius"/>
    </source>
</evidence>
<organism evidence="9 10">
    <name type="scientific">Sporothrix eucalyptigena</name>
    <dbReference type="NCBI Taxonomy" id="1812306"/>
    <lineage>
        <taxon>Eukaryota</taxon>
        <taxon>Fungi</taxon>
        <taxon>Dikarya</taxon>
        <taxon>Ascomycota</taxon>
        <taxon>Pezizomycotina</taxon>
        <taxon>Sordariomycetes</taxon>
        <taxon>Sordariomycetidae</taxon>
        <taxon>Ophiostomatales</taxon>
        <taxon>Ophiostomataceae</taxon>
        <taxon>Sporothrix</taxon>
    </lineage>
</organism>
<evidence type="ECO:0000256" key="3">
    <source>
        <dbReference type="ARBA" id="ARBA00022989"/>
    </source>
</evidence>
<feature type="transmembrane region" description="Helical" evidence="7">
    <location>
        <begin position="175"/>
        <end position="197"/>
    </location>
</feature>
<dbReference type="PANTHER" id="PTHR33048">
    <property type="entry name" value="PTH11-LIKE INTEGRAL MEMBRANE PROTEIN (AFU_ORTHOLOGUE AFUA_5G11245)"/>
    <property type="match status" value="1"/>
</dbReference>
<keyword evidence="3 7" id="KW-1133">Transmembrane helix</keyword>
<feature type="transmembrane region" description="Helical" evidence="7">
    <location>
        <begin position="88"/>
        <end position="109"/>
    </location>
</feature>
<evidence type="ECO:0000256" key="4">
    <source>
        <dbReference type="ARBA" id="ARBA00023136"/>
    </source>
</evidence>
<comment type="similarity">
    <text evidence="5">Belongs to the SAT4 family.</text>
</comment>
<evidence type="ECO:0000256" key="5">
    <source>
        <dbReference type="ARBA" id="ARBA00038359"/>
    </source>
</evidence>
<dbReference type="PANTHER" id="PTHR33048:SF96">
    <property type="entry name" value="INTEGRAL MEMBRANE PROTEIN"/>
    <property type="match status" value="1"/>
</dbReference>
<reference evidence="9 10" key="1">
    <citation type="submission" date="2024-01" db="EMBL/GenBank/DDBJ databases">
        <authorList>
            <person name="Allen C."/>
            <person name="Tagirdzhanova G."/>
        </authorList>
    </citation>
    <scope>NUCLEOTIDE SEQUENCE [LARGE SCALE GENOMIC DNA]</scope>
</reference>
<feature type="transmembrane region" description="Helical" evidence="7">
    <location>
        <begin position="44"/>
        <end position="68"/>
    </location>
</feature>
<keyword evidence="10" id="KW-1185">Reference proteome</keyword>
<feature type="transmembrane region" description="Helical" evidence="7">
    <location>
        <begin position="247"/>
        <end position="270"/>
    </location>
</feature>
<name>A0ABP0C8I9_9PEZI</name>
<feature type="region of interest" description="Disordered" evidence="6">
    <location>
        <begin position="280"/>
        <end position="318"/>
    </location>
</feature>
<dbReference type="Proteomes" id="UP001642482">
    <property type="component" value="Unassembled WGS sequence"/>
</dbReference>
<evidence type="ECO:0000256" key="2">
    <source>
        <dbReference type="ARBA" id="ARBA00022692"/>
    </source>
</evidence>
<feature type="transmembrane region" description="Helical" evidence="7">
    <location>
        <begin position="12"/>
        <end position="32"/>
    </location>
</feature>
<evidence type="ECO:0000313" key="10">
    <source>
        <dbReference type="Proteomes" id="UP001642482"/>
    </source>
</evidence>
<evidence type="ECO:0000313" key="9">
    <source>
        <dbReference type="EMBL" id="CAK7228337.1"/>
    </source>
</evidence>
<accession>A0ABP0C8I9</accession>
<feature type="transmembrane region" description="Helical" evidence="7">
    <location>
        <begin position="209"/>
        <end position="227"/>
    </location>
</feature>
<protein>
    <recommendedName>
        <fullName evidence="8">Rhodopsin domain-containing protein</fullName>
    </recommendedName>
</protein>
<gene>
    <name evidence="9" type="ORF">SEUCBS140593_006882</name>
</gene>
<keyword evidence="2 7" id="KW-0812">Transmembrane</keyword>
<dbReference type="Pfam" id="PF20684">
    <property type="entry name" value="Fung_rhodopsin"/>
    <property type="match status" value="1"/>
</dbReference>
<comment type="caution">
    <text evidence="9">The sequence shown here is derived from an EMBL/GenBank/DDBJ whole genome shotgun (WGS) entry which is preliminary data.</text>
</comment>
<sequence>MADGSRGPQLAAILISFLVLSIISTILRCYSMGIILKRFYIEDWLAVITICFYCAYTAVGLLSVHYGVGQHVVDVPPEDRVHAVMWRWIGSLLYIMISTATKYVVGLFLLRICSHCQWQRITIWVLLAIVTVFNVMYLFFDIFSCRPIEYQWTRYADPAPEGTCNATSFATVTTYVAAFLNVVADWVLAVLPSYLVWQAKMERRKKISVSAVLALGSVASIATIVRIPYADGYLNTPDFLYNFTDLAIWSTLEIGIALTASSLATLTPLFRKIKFFSSSSRAGESGTRGTRPSYVRTGGQTQTGGRGGSAGNGGQVANLENGGFDSELELQPMERLSSGSDSRLKGAWRLDQA</sequence>
<proteinExistence type="inferred from homology"/>
<evidence type="ECO:0000256" key="1">
    <source>
        <dbReference type="ARBA" id="ARBA00004141"/>
    </source>
</evidence>
<keyword evidence="4 7" id="KW-0472">Membrane</keyword>
<feature type="compositionally biased region" description="Gly residues" evidence="6">
    <location>
        <begin position="301"/>
        <end position="314"/>
    </location>
</feature>
<feature type="domain" description="Rhodopsin" evidence="8">
    <location>
        <begin position="27"/>
        <end position="272"/>
    </location>
</feature>
<dbReference type="EMBL" id="CAWUHD010000078">
    <property type="protein sequence ID" value="CAK7228337.1"/>
    <property type="molecule type" value="Genomic_DNA"/>
</dbReference>
<evidence type="ECO:0000256" key="6">
    <source>
        <dbReference type="SAM" id="MobiDB-lite"/>
    </source>
</evidence>
<feature type="transmembrane region" description="Helical" evidence="7">
    <location>
        <begin position="121"/>
        <end position="140"/>
    </location>
</feature>
<comment type="subcellular location">
    <subcellularLocation>
        <location evidence="1">Membrane</location>
        <topology evidence="1">Multi-pass membrane protein</topology>
    </subcellularLocation>
</comment>
<dbReference type="InterPro" id="IPR052337">
    <property type="entry name" value="SAT4-like"/>
</dbReference>